<dbReference type="InterPro" id="IPR046349">
    <property type="entry name" value="C1-like_sf"/>
</dbReference>
<evidence type="ECO:0000256" key="9">
    <source>
        <dbReference type="SAM" id="Phobius"/>
    </source>
</evidence>
<dbReference type="PANTHER" id="PTHR21519">
    <property type="entry name" value="PDZ DOMAIN-CONTAINING PROTEIN 8"/>
    <property type="match status" value="1"/>
</dbReference>
<dbReference type="GO" id="GO:0044233">
    <property type="term" value="C:mitochondria-associated endoplasmic reticulum membrane contact site"/>
    <property type="evidence" value="ECO:0007669"/>
    <property type="project" value="InterPro"/>
</dbReference>
<keyword evidence="14" id="KW-1185">Reference proteome</keyword>
<keyword evidence="7 9" id="KW-0472">Membrane</keyword>
<dbReference type="InterPro" id="IPR039275">
    <property type="entry name" value="PDZD8"/>
</dbReference>
<dbReference type="GO" id="GO:1990456">
    <property type="term" value="P:mitochondrion-endoplasmic reticulum membrane tethering"/>
    <property type="evidence" value="ECO:0007669"/>
    <property type="project" value="InterPro"/>
</dbReference>
<keyword evidence="9" id="KW-1133">Transmembrane helix</keyword>
<dbReference type="GO" id="GO:0005739">
    <property type="term" value="C:mitochondrion"/>
    <property type="evidence" value="ECO:0007669"/>
    <property type="project" value="GOC"/>
</dbReference>
<organism evidence="13 14">
    <name type="scientific">Anopheles epiroticus</name>
    <dbReference type="NCBI Taxonomy" id="199890"/>
    <lineage>
        <taxon>Eukaryota</taxon>
        <taxon>Metazoa</taxon>
        <taxon>Ecdysozoa</taxon>
        <taxon>Arthropoda</taxon>
        <taxon>Hexapoda</taxon>
        <taxon>Insecta</taxon>
        <taxon>Pterygota</taxon>
        <taxon>Neoptera</taxon>
        <taxon>Endopterygota</taxon>
        <taxon>Diptera</taxon>
        <taxon>Nematocera</taxon>
        <taxon>Culicoidea</taxon>
        <taxon>Culicidae</taxon>
        <taxon>Anophelinae</taxon>
        <taxon>Anopheles</taxon>
    </lineage>
</organism>
<feature type="region of interest" description="Disordered" evidence="8">
    <location>
        <begin position="1031"/>
        <end position="1056"/>
    </location>
</feature>
<reference evidence="13" key="2">
    <citation type="submission" date="2020-05" db="UniProtKB">
        <authorList>
            <consortium name="EnsemblMetazoa"/>
        </authorList>
    </citation>
    <scope>IDENTIFICATION</scope>
    <source>
        <strain evidence="13">Epiroticus2</strain>
    </source>
</reference>
<dbReference type="GO" id="GO:0051560">
    <property type="term" value="P:mitochondrial calcium ion homeostasis"/>
    <property type="evidence" value="ECO:0007669"/>
    <property type="project" value="InterPro"/>
</dbReference>
<dbReference type="PROSITE" id="PS00479">
    <property type="entry name" value="ZF_DAG_PE_1"/>
    <property type="match status" value="1"/>
</dbReference>
<proteinExistence type="predicted"/>
<dbReference type="CDD" id="cd21674">
    <property type="entry name" value="SMP_PDZD8"/>
    <property type="match status" value="1"/>
</dbReference>
<keyword evidence="5" id="KW-0445">Lipid transport</keyword>
<reference evidence="14" key="1">
    <citation type="submission" date="2013-03" db="EMBL/GenBank/DDBJ databases">
        <title>The Genome Sequence of Anopheles epiroticus epiroticus2.</title>
        <authorList>
            <consortium name="The Broad Institute Genomics Platform"/>
            <person name="Neafsey D.E."/>
            <person name="Howell P."/>
            <person name="Walker B."/>
            <person name="Young S.K."/>
            <person name="Zeng Q."/>
            <person name="Gargeya S."/>
            <person name="Fitzgerald M."/>
            <person name="Haas B."/>
            <person name="Abouelleil A."/>
            <person name="Allen A.W."/>
            <person name="Alvarado L."/>
            <person name="Arachchi H.M."/>
            <person name="Berlin A.M."/>
            <person name="Chapman S.B."/>
            <person name="Gainer-Dewar J."/>
            <person name="Goldberg J."/>
            <person name="Griggs A."/>
            <person name="Gujja S."/>
            <person name="Hansen M."/>
            <person name="Howarth C."/>
            <person name="Imamovic A."/>
            <person name="Ireland A."/>
            <person name="Larimer J."/>
            <person name="McCowan C."/>
            <person name="Murphy C."/>
            <person name="Pearson M."/>
            <person name="Poon T.W."/>
            <person name="Priest M."/>
            <person name="Roberts A."/>
            <person name="Saif S."/>
            <person name="Shea T."/>
            <person name="Sisk P."/>
            <person name="Sykes S."/>
            <person name="Wortman J."/>
            <person name="Nusbaum C."/>
            <person name="Birren B."/>
        </authorList>
    </citation>
    <scope>NUCLEOTIDE SEQUENCE [LARGE SCALE GENOMIC DNA]</scope>
    <source>
        <strain evidence="14">Epiroticus2</strain>
    </source>
</reference>
<dbReference type="STRING" id="199890.A0A182P077"/>
<feature type="transmembrane region" description="Helical" evidence="9">
    <location>
        <begin position="202"/>
        <end position="229"/>
    </location>
</feature>
<accession>A0A182P077</accession>
<dbReference type="SMART" id="SM00109">
    <property type="entry name" value="C1"/>
    <property type="match status" value="1"/>
</dbReference>
<feature type="region of interest" description="Disordered" evidence="8">
    <location>
        <begin position="619"/>
        <end position="654"/>
    </location>
</feature>
<feature type="compositionally biased region" description="Low complexity" evidence="8">
    <location>
        <begin position="1293"/>
        <end position="1306"/>
    </location>
</feature>
<feature type="region of interest" description="Disordered" evidence="8">
    <location>
        <begin position="1151"/>
        <end position="1195"/>
    </location>
</feature>
<dbReference type="CDD" id="cd20825">
    <property type="entry name" value="C1_PDZD8"/>
    <property type="match status" value="1"/>
</dbReference>
<dbReference type="Gene3D" id="2.30.42.10">
    <property type="match status" value="1"/>
</dbReference>
<keyword evidence="6" id="KW-0446">Lipid-binding</keyword>
<dbReference type="GO" id="GO:0016020">
    <property type="term" value="C:membrane"/>
    <property type="evidence" value="ECO:0007669"/>
    <property type="project" value="UniProtKB-SubCell"/>
</dbReference>
<evidence type="ECO:0000259" key="10">
    <source>
        <dbReference type="PROSITE" id="PS50081"/>
    </source>
</evidence>
<feature type="domain" description="PDZ" evidence="11">
    <location>
        <begin position="498"/>
        <end position="555"/>
    </location>
</feature>
<feature type="domain" description="Phorbol-ester/DAG-type" evidence="10">
    <location>
        <begin position="867"/>
        <end position="917"/>
    </location>
</feature>
<keyword evidence="3" id="KW-0479">Metal-binding</keyword>
<protein>
    <recommendedName>
        <fullName evidence="15">PDZ domain-containing protein 8</fullName>
    </recommendedName>
</protein>
<evidence type="ECO:0000256" key="4">
    <source>
        <dbReference type="ARBA" id="ARBA00022833"/>
    </source>
</evidence>
<dbReference type="SUPFAM" id="SSF57889">
    <property type="entry name" value="Cysteine-rich domain"/>
    <property type="match status" value="1"/>
</dbReference>
<dbReference type="Pfam" id="PF26547">
    <property type="entry name" value="PDZD8_N"/>
    <property type="match status" value="1"/>
</dbReference>
<dbReference type="GO" id="GO:0006869">
    <property type="term" value="P:lipid transport"/>
    <property type="evidence" value="ECO:0007669"/>
    <property type="project" value="UniProtKB-KW"/>
</dbReference>
<evidence type="ECO:0000256" key="1">
    <source>
        <dbReference type="ARBA" id="ARBA00004370"/>
    </source>
</evidence>
<evidence type="ECO:0000259" key="12">
    <source>
        <dbReference type="PROSITE" id="PS51847"/>
    </source>
</evidence>
<dbReference type="PROSITE" id="PS50081">
    <property type="entry name" value="ZF_DAG_PE_2"/>
    <property type="match status" value="1"/>
</dbReference>
<dbReference type="EnsemblMetazoa" id="AEPI000309-RA">
    <property type="protein sequence ID" value="AEPI000309-PA"/>
    <property type="gene ID" value="AEPI000309"/>
</dbReference>
<keyword evidence="9" id="KW-0812">Transmembrane</keyword>
<feature type="region of interest" description="Disordered" evidence="8">
    <location>
        <begin position="1293"/>
        <end position="1314"/>
    </location>
</feature>
<dbReference type="InterPro" id="IPR036034">
    <property type="entry name" value="PDZ_sf"/>
</dbReference>
<dbReference type="GO" id="GO:0046872">
    <property type="term" value="F:metal ion binding"/>
    <property type="evidence" value="ECO:0007669"/>
    <property type="project" value="UniProtKB-KW"/>
</dbReference>
<feature type="domain" description="SMP-LTD" evidence="12">
    <location>
        <begin position="248"/>
        <end position="430"/>
    </location>
</feature>
<dbReference type="VEuPathDB" id="VectorBase:AEPI000309"/>
<dbReference type="InterPro" id="IPR058801">
    <property type="entry name" value="PDZD8_N"/>
</dbReference>
<keyword evidence="4" id="KW-0862">Zinc</keyword>
<dbReference type="InterPro" id="IPR041489">
    <property type="entry name" value="PDZ_6"/>
</dbReference>
<evidence type="ECO:0000259" key="11">
    <source>
        <dbReference type="PROSITE" id="PS50106"/>
    </source>
</evidence>
<feature type="compositionally biased region" description="Polar residues" evidence="8">
    <location>
        <begin position="634"/>
        <end position="648"/>
    </location>
</feature>
<name>A0A182P077_9DIPT</name>
<sequence>MMNATPAVPTQACQVRTLVIPDSNASFIIPDVVYDIKTLDQRSNMDLPAILQPVKDYECISVRVLSQLQPNATDLVEGVLEIFCGLKLLVRFNFWIELSTGCTDLFLENVRVDLERCGTIQQDVPSSYYTISIHTGSRIVFRLGYDISPTLEESLPLPRSDQNRVNRQSIETMWKCNCTVLREAFKSLRMCIVGSVNNITKLVIHISLIVSIGIGTTCTLMLIVWTTLLENIKAPDQESKSTIMAINLILQFLYFELRQSNRVRKWFHRKLSLELDELISKTTTGKLFDKLTIRDLDLGSQFPEIKNFRLHAVDLHPDEGHIESLDVLLDLHYEGNFRLTIDADMVLGKKGSLALRVKQVSGLARLQFTRKPYTHWSLSFINDPKVELDVQSHFQGRQMQSNITSLISNQIRKAIRRKHTLPNYKLRYKPFFHRVEEDYELNEIIPNGSLEVTIAEISRLNAPIRTLTHVYCTLTLAHMPWVVARQQDDQSAMIVSLDIEIHKAKNQQIGIVFKQTDQSVLIDAVLPNTPASKAELRRGDVLLSIQGKRVTNISQVPKVIKTLNRPMFVLRIERLVPGQIKNDALLEDFEPEFEEIDPNLNITFVKNVETVQIGTSGGGTVLRERKLARRNSKDNSGGESSHSNTPGTTPVKKASMVIGRDAISPAMEMTPRGSFSDPATGGSGKAKANVDCYPQHSSVDAEFNSFIRLDDPCTFQLMEKYSYLNLSVFGKNNEENRLLGYLNIPINSILVECNESHLGHHLKKYPLLPPEAIDVSNHPLSMQSGFDQNYCYGDVLLSFVWNGSALAFSSPPTSKGMSAENKKQRLITISRGSADKLDDDRTDGLLETKTAPSATFTHLPAQGQQQQHDFIRTHFHRTTQCDYCGKKIWLKDAVQCRDCAMCCHKKCINKCQSSTVCTANEATVSATSVHSTTSSSTSTGIVAAGAAMASTVAAASQQPEFKVTEPESPTIEVEDFVDIAEEQQQEQNKQQQLQQQQQIIPKSKLETHRQSFSDLLVQGLKRVNSANNLSIPTMGGLNPSSKSLPPTPQHTPRKQSLANVNANPFLLVTQRLESLPEDVNELNIEQIVDLTAPLIEYGPSDTLMALAKSSSKAMYGDCEPDVRTEKINKLLSKLHIALDYETINQSVLNATKESNSSSGSGSGAGAVNGKDINDGKGKSPSTQQQQQQQHDSTRSAFLAGQSEERVQALSIIMLHLCSGLQYVQDPTTTTSSAAGSRLPMHRQRSQQYDAGPSGMDHPGSTGGGGSGAGRKSPFRSRRLSVCRKRALGIFQRSASVSASANNNASAGYKSESAN</sequence>
<evidence type="ECO:0000256" key="7">
    <source>
        <dbReference type="ARBA" id="ARBA00023136"/>
    </source>
</evidence>
<evidence type="ECO:0000256" key="8">
    <source>
        <dbReference type="SAM" id="MobiDB-lite"/>
    </source>
</evidence>
<dbReference type="PROSITE" id="PS50106">
    <property type="entry name" value="PDZ"/>
    <property type="match status" value="1"/>
</dbReference>
<evidence type="ECO:0000256" key="3">
    <source>
        <dbReference type="ARBA" id="ARBA00022723"/>
    </source>
</evidence>
<dbReference type="InterPro" id="IPR002219">
    <property type="entry name" value="PKC_DAG/PE"/>
</dbReference>
<dbReference type="GO" id="GO:0008289">
    <property type="term" value="F:lipid binding"/>
    <property type="evidence" value="ECO:0007669"/>
    <property type="project" value="UniProtKB-KW"/>
</dbReference>
<evidence type="ECO:0000256" key="2">
    <source>
        <dbReference type="ARBA" id="ARBA00022448"/>
    </source>
</evidence>
<dbReference type="Proteomes" id="UP000075885">
    <property type="component" value="Unassembled WGS sequence"/>
</dbReference>
<dbReference type="InterPro" id="IPR001478">
    <property type="entry name" value="PDZ"/>
</dbReference>
<dbReference type="SUPFAM" id="SSF50156">
    <property type="entry name" value="PDZ domain-like"/>
    <property type="match status" value="1"/>
</dbReference>
<evidence type="ECO:0000313" key="14">
    <source>
        <dbReference type="Proteomes" id="UP000075885"/>
    </source>
</evidence>
<evidence type="ECO:0000313" key="13">
    <source>
        <dbReference type="EnsemblMetazoa" id="AEPI000309-PA"/>
    </source>
</evidence>
<comment type="subcellular location">
    <subcellularLocation>
        <location evidence="1">Membrane</location>
    </subcellularLocation>
</comment>
<dbReference type="SMART" id="SM00228">
    <property type="entry name" value="PDZ"/>
    <property type="match status" value="1"/>
</dbReference>
<evidence type="ECO:0000256" key="5">
    <source>
        <dbReference type="ARBA" id="ARBA00023055"/>
    </source>
</evidence>
<feature type="region of interest" description="Disordered" evidence="8">
    <location>
        <begin position="1228"/>
        <end position="1277"/>
    </location>
</feature>
<dbReference type="PROSITE" id="PS51847">
    <property type="entry name" value="SMP"/>
    <property type="match status" value="1"/>
</dbReference>
<dbReference type="Gene3D" id="3.30.60.20">
    <property type="match status" value="1"/>
</dbReference>
<keyword evidence="2" id="KW-0813">Transport</keyword>
<evidence type="ECO:0008006" key="15">
    <source>
        <dbReference type="Google" id="ProtNLM"/>
    </source>
</evidence>
<dbReference type="PANTHER" id="PTHR21519:SF1">
    <property type="entry name" value="PDZ DOMAIN-CONTAINING PROTEIN 8"/>
    <property type="match status" value="1"/>
</dbReference>
<dbReference type="Pfam" id="PF17820">
    <property type="entry name" value="PDZ_6"/>
    <property type="match status" value="1"/>
</dbReference>
<evidence type="ECO:0000256" key="6">
    <source>
        <dbReference type="ARBA" id="ARBA00023121"/>
    </source>
</evidence>
<dbReference type="InterPro" id="IPR031468">
    <property type="entry name" value="SMP_LBD"/>
</dbReference>